<dbReference type="Pfam" id="PF02737">
    <property type="entry name" value="3HCDH_N"/>
    <property type="match status" value="1"/>
</dbReference>
<dbReference type="AlphaFoldDB" id="A0AAE3R7I3"/>
<dbReference type="GO" id="GO:0006631">
    <property type="term" value="P:fatty acid metabolic process"/>
    <property type="evidence" value="ECO:0007669"/>
    <property type="project" value="UniProtKB-KW"/>
</dbReference>
<comment type="caution">
    <text evidence="10">The sequence shown here is derived from an EMBL/GenBank/DDBJ whole genome shotgun (WGS) entry which is preliminary data.</text>
</comment>
<keyword evidence="11" id="KW-1185">Reference proteome</keyword>
<protein>
    <submittedName>
        <fullName evidence="10">3-hydroxyacyl-CoA dehydrogenase/enoyl-CoA hydratase family protein</fullName>
    </submittedName>
</protein>
<evidence type="ECO:0000256" key="6">
    <source>
        <dbReference type="ARBA" id="ARBA00023098"/>
    </source>
</evidence>
<dbReference type="SUPFAM" id="SSF48179">
    <property type="entry name" value="6-phosphogluconate dehydrogenase C-terminal domain-like"/>
    <property type="match status" value="2"/>
</dbReference>
<organism evidence="10 11">
    <name type="scientific">Xanthocytophaga agilis</name>
    <dbReference type="NCBI Taxonomy" id="3048010"/>
    <lineage>
        <taxon>Bacteria</taxon>
        <taxon>Pseudomonadati</taxon>
        <taxon>Bacteroidota</taxon>
        <taxon>Cytophagia</taxon>
        <taxon>Cytophagales</taxon>
        <taxon>Rhodocytophagaceae</taxon>
        <taxon>Xanthocytophaga</taxon>
    </lineage>
</organism>
<keyword evidence="3" id="KW-0442">Lipid degradation</keyword>
<dbReference type="Pfam" id="PF00378">
    <property type="entry name" value="ECH_1"/>
    <property type="match status" value="1"/>
</dbReference>
<dbReference type="InterPro" id="IPR036291">
    <property type="entry name" value="NAD(P)-bd_dom_sf"/>
</dbReference>
<dbReference type="CDD" id="cd06558">
    <property type="entry name" value="crotonase-like"/>
    <property type="match status" value="1"/>
</dbReference>
<dbReference type="GO" id="GO:0003857">
    <property type="term" value="F:(3S)-3-hydroxyacyl-CoA dehydrogenase (NAD+) activity"/>
    <property type="evidence" value="ECO:0007669"/>
    <property type="project" value="UniProtKB-EC"/>
</dbReference>
<dbReference type="EMBL" id="JASJOU010000005">
    <property type="protein sequence ID" value="MDJ1502192.1"/>
    <property type="molecule type" value="Genomic_DNA"/>
</dbReference>
<evidence type="ECO:0000256" key="7">
    <source>
        <dbReference type="ARBA" id="ARBA00049556"/>
    </source>
</evidence>
<dbReference type="RefSeq" id="WP_314512104.1">
    <property type="nucleotide sequence ID" value="NZ_JASJOU010000005.1"/>
</dbReference>
<name>A0AAE3R7I3_9BACT</name>
<dbReference type="SUPFAM" id="SSF51735">
    <property type="entry name" value="NAD(P)-binding Rossmann-fold domains"/>
    <property type="match status" value="1"/>
</dbReference>
<evidence type="ECO:0000259" key="8">
    <source>
        <dbReference type="Pfam" id="PF00725"/>
    </source>
</evidence>
<keyword evidence="5" id="KW-0520">NAD</keyword>
<evidence type="ECO:0000256" key="1">
    <source>
        <dbReference type="ARBA" id="ARBA00005005"/>
    </source>
</evidence>
<reference evidence="10" key="1">
    <citation type="submission" date="2023-05" db="EMBL/GenBank/DDBJ databases">
        <authorList>
            <person name="Zhang X."/>
        </authorList>
    </citation>
    <scope>NUCLEOTIDE SEQUENCE</scope>
    <source>
        <strain evidence="10">BD1B2-1</strain>
    </source>
</reference>
<sequence length="817" mass="90632">METLVAEKIQTTGQKTHQNRPIRRVTVLGAGIMGSRIACHFANIGVDVLLLDMVPKDLNDAEKAKGLTLDNKNVRNRIVNDLFQAAIKASPAPLYNTSFANRIVLGNFEDNMKDIATADWVIEVVVERLDIKKLIYEQVEKYRKPGTLITSNTSGIPIHLMSEGRSEDFQKHFCGTHFFNPPRYLRLLEVIPGPKTNPEVIDFVMQYGDRYLGKTTVLCKDTPAFIANRVGVYAMMSVIKATEEFGLTIEEVDKLTGDISGKPKSGTFRLSDVVGLDTTVNVANGLYNNLPNDESKETFKLPAIVQKLSENKWLGDKTGQGFYKKIKNAAGQSEILSLDLKTLEYRPQQKARLSVFELTKGVDDLKKRLQILINAKGKEGDFMRATTYDLFSYVTHRIPEISDELYRIDQAICAGFGWQIGPFETWDALGVQTTVTKMEAAGKKPAAWVYEMLANGHDTFYKVEGGIRKYYDLQAKGYKAVPGTEEFILLDTLRGNKVVWENKGATLFDIGDGVLNLEAHTKMNTLGPEVIEGINKAISIAEKDFRGLVIANEGENFSAGANLGMLFMFAVEQEYDEVDLMIRQFQNTMMRVRYSAIPVVVAPAGLTLGGGCEMTLHADRVQAAAESYIGLVEVGVGLIPGGGGCKEMALRLSDAYEAGDIELNSLQNAFMNVAMAKVSTSAYEAFDMKYLRRGDKVTLNRSRLIADAKESVLELADAGYTQAKQRKDIKVQGRTGIALFKAGIAAMRYGKYISEHDQKIAEKLAYVMCGGDLSYPQVVTEQYLLDLEREAFLSLCGERKTLERIQSLLNGGKPLRN</sequence>
<comment type="pathway">
    <text evidence="1">Lipid metabolism; fatty acid beta-oxidation.</text>
</comment>
<dbReference type="InterPro" id="IPR006176">
    <property type="entry name" value="3-OHacyl-CoA_DH_NAD-bd"/>
</dbReference>
<dbReference type="InterPro" id="IPR001753">
    <property type="entry name" value="Enoyl-CoA_hydra/iso"/>
</dbReference>
<dbReference type="InterPro" id="IPR006108">
    <property type="entry name" value="3HC_DH_C"/>
</dbReference>
<dbReference type="GO" id="GO:0016042">
    <property type="term" value="P:lipid catabolic process"/>
    <property type="evidence" value="ECO:0007669"/>
    <property type="project" value="UniProtKB-KW"/>
</dbReference>
<proteinExistence type="predicted"/>
<evidence type="ECO:0000256" key="5">
    <source>
        <dbReference type="ARBA" id="ARBA00023027"/>
    </source>
</evidence>
<keyword evidence="2" id="KW-0276">Fatty acid metabolism</keyword>
<accession>A0AAE3R7I3</accession>
<dbReference type="SUPFAM" id="SSF52096">
    <property type="entry name" value="ClpP/crotonase"/>
    <property type="match status" value="1"/>
</dbReference>
<keyword evidence="6" id="KW-0443">Lipid metabolism</keyword>
<evidence type="ECO:0000313" key="11">
    <source>
        <dbReference type="Proteomes" id="UP001232063"/>
    </source>
</evidence>
<evidence type="ECO:0000256" key="3">
    <source>
        <dbReference type="ARBA" id="ARBA00022963"/>
    </source>
</evidence>
<dbReference type="PANTHER" id="PTHR48075">
    <property type="entry name" value="3-HYDROXYACYL-COA DEHYDROGENASE FAMILY PROTEIN"/>
    <property type="match status" value="1"/>
</dbReference>
<evidence type="ECO:0000313" key="10">
    <source>
        <dbReference type="EMBL" id="MDJ1502192.1"/>
    </source>
</evidence>
<dbReference type="Pfam" id="PF00725">
    <property type="entry name" value="3HCDH"/>
    <property type="match status" value="1"/>
</dbReference>
<keyword evidence="4" id="KW-0560">Oxidoreductase</keyword>
<evidence type="ECO:0000256" key="2">
    <source>
        <dbReference type="ARBA" id="ARBA00022832"/>
    </source>
</evidence>
<dbReference type="Gene3D" id="3.90.226.10">
    <property type="entry name" value="2-enoyl-CoA Hydratase, Chain A, domain 1"/>
    <property type="match status" value="1"/>
</dbReference>
<dbReference type="InterPro" id="IPR029045">
    <property type="entry name" value="ClpP/crotonase-like_dom_sf"/>
</dbReference>
<dbReference type="Gene3D" id="1.10.1040.50">
    <property type="match status" value="1"/>
</dbReference>
<comment type="catalytic activity">
    <reaction evidence="7">
        <text>a (3S)-3-hydroxyacyl-CoA + NAD(+) = a 3-oxoacyl-CoA + NADH + H(+)</text>
        <dbReference type="Rhea" id="RHEA:22432"/>
        <dbReference type="ChEBI" id="CHEBI:15378"/>
        <dbReference type="ChEBI" id="CHEBI:57318"/>
        <dbReference type="ChEBI" id="CHEBI:57540"/>
        <dbReference type="ChEBI" id="CHEBI:57945"/>
        <dbReference type="ChEBI" id="CHEBI:90726"/>
        <dbReference type="EC" id="1.1.1.35"/>
    </reaction>
</comment>
<dbReference type="InterPro" id="IPR008927">
    <property type="entry name" value="6-PGluconate_DH-like_C_sf"/>
</dbReference>
<feature type="domain" description="3-hydroxyacyl-CoA dehydrogenase NAD binding" evidence="9">
    <location>
        <begin position="25"/>
        <end position="222"/>
    </location>
</feature>
<dbReference type="GO" id="GO:0070403">
    <property type="term" value="F:NAD+ binding"/>
    <property type="evidence" value="ECO:0007669"/>
    <property type="project" value="InterPro"/>
</dbReference>
<dbReference type="Proteomes" id="UP001232063">
    <property type="component" value="Unassembled WGS sequence"/>
</dbReference>
<gene>
    <name evidence="10" type="ORF">QNI22_16110</name>
</gene>
<feature type="domain" description="3-hydroxyacyl-CoA dehydrogenase C-terminal" evidence="8">
    <location>
        <begin position="225"/>
        <end position="324"/>
    </location>
</feature>
<evidence type="ECO:0000256" key="4">
    <source>
        <dbReference type="ARBA" id="ARBA00023002"/>
    </source>
</evidence>
<evidence type="ECO:0000259" key="9">
    <source>
        <dbReference type="Pfam" id="PF02737"/>
    </source>
</evidence>
<dbReference type="PANTHER" id="PTHR48075:SF7">
    <property type="entry name" value="3-HYDROXYACYL-COA DEHYDROGENASE-RELATED"/>
    <property type="match status" value="1"/>
</dbReference>
<dbReference type="Gene3D" id="3.40.50.720">
    <property type="entry name" value="NAD(P)-binding Rossmann-like Domain"/>
    <property type="match status" value="1"/>
</dbReference>